<dbReference type="InterPro" id="IPR017972">
    <property type="entry name" value="Cyt_P450_CS"/>
</dbReference>
<proteinExistence type="inferred from homology"/>
<dbReference type="Proteomes" id="UP001162880">
    <property type="component" value="Unassembled WGS sequence"/>
</dbReference>
<keyword evidence="2" id="KW-0479">Metal-binding</keyword>
<keyword evidence="4" id="KW-1185">Reference proteome</keyword>
<dbReference type="InterPro" id="IPR002401">
    <property type="entry name" value="Cyt_P450_E_grp-I"/>
</dbReference>
<dbReference type="EMBL" id="JALHLE010000054">
    <property type="protein sequence ID" value="MCJ2181025.1"/>
    <property type="molecule type" value="Genomic_DNA"/>
</dbReference>
<comment type="similarity">
    <text evidence="1 2">Belongs to the cytochrome P450 family.</text>
</comment>
<reference evidence="3" key="1">
    <citation type="submission" date="2022-03" db="EMBL/GenBank/DDBJ databases">
        <title>Identification of a novel bacterium isolated from mangrove sediments.</title>
        <authorList>
            <person name="Pan X."/>
        </authorList>
    </citation>
    <scope>NUCLEOTIDE SEQUENCE</scope>
    <source>
        <strain evidence="3">B2580</strain>
    </source>
</reference>
<sequence length="399" mass="45378">MPKQANPQHPSRHTAPTRIDSLDLQHLAWDSAEFSADPYSRFEAARAVHPWLAKVDGGYVVFDLKAIRDLLVLDDQFRTSFDGVVEIMGAQDTAWGRFAQEQMIALPEREQMQRRLDEWTSKGQFDFEEFASYYPVSVMARMIGAPLDATPGLRSAMEVLGLAFSLDSRLLPDLDRAMAELDAFSFRLIAERRAEPRSQDKIEPDLLDLLLEAGSEHSITDRQLAELLIFLFVAGYDTSKNVLTYMMHVLIRHPQSYERCATDMDYCRKVVEETLRMFTPAFTFRATKEDMVYRDVLIPKGTMIFFALNVAGRISAQIEHSCDFDPERTIRADQRHVGFGLGKHMCLGQYIARAQLQEALHLIAQHLLQPRESAPPGWRPFPGNWGIKGLPIEFEPAAS</sequence>
<dbReference type="PROSITE" id="PS00086">
    <property type="entry name" value="CYTOCHROME_P450"/>
    <property type="match status" value="1"/>
</dbReference>
<dbReference type="RefSeq" id="WP_243996473.1">
    <property type="nucleotide sequence ID" value="NZ_JALHLE010000054.1"/>
</dbReference>
<keyword evidence="2" id="KW-0349">Heme</keyword>
<dbReference type="PANTHER" id="PTHR46696">
    <property type="entry name" value="P450, PUTATIVE (EUROFUNG)-RELATED"/>
    <property type="match status" value="1"/>
</dbReference>
<gene>
    <name evidence="3" type="ORF">MTR64_20870</name>
</gene>
<accession>A0ABT0B7H0</accession>
<keyword evidence="2" id="KW-0560">Oxidoreductase</keyword>
<evidence type="ECO:0000256" key="1">
    <source>
        <dbReference type="ARBA" id="ARBA00010617"/>
    </source>
</evidence>
<evidence type="ECO:0000256" key="2">
    <source>
        <dbReference type="RuleBase" id="RU000461"/>
    </source>
</evidence>
<name>A0ABT0B7H0_9SPHN</name>
<protein>
    <submittedName>
        <fullName evidence="3">Cytochrome P450</fullName>
    </submittedName>
</protein>
<keyword evidence="2" id="KW-0503">Monooxygenase</keyword>
<comment type="caution">
    <text evidence="3">The sequence shown here is derived from an EMBL/GenBank/DDBJ whole genome shotgun (WGS) entry which is preliminary data.</text>
</comment>
<organism evidence="3 4">
    <name type="scientific">Novosphingobium album</name>
    <name type="common">ex Hu et al. 2023</name>
    <dbReference type="NCBI Taxonomy" id="2930093"/>
    <lineage>
        <taxon>Bacteria</taxon>
        <taxon>Pseudomonadati</taxon>
        <taxon>Pseudomonadota</taxon>
        <taxon>Alphaproteobacteria</taxon>
        <taxon>Sphingomonadales</taxon>
        <taxon>Sphingomonadaceae</taxon>
        <taxon>Novosphingobium</taxon>
    </lineage>
</organism>
<dbReference type="Pfam" id="PF00067">
    <property type="entry name" value="p450"/>
    <property type="match status" value="1"/>
</dbReference>
<dbReference type="InterPro" id="IPR036396">
    <property type="entry name" value="Cyt_P450_sf"/>
</dbReference>
<evidence type="ECO:0000313" key="4">
    <source>
        <dbReference type="Proteomes" id="UP001162880"/>
    </source>
</evidence>
<dbReference type="SUPFAM" id="SSF48264">
    <property type="entry name" value="Cytochrome P450"/>
    <property type="match status" value="1"/>
</dbReference>
<dbReference type="PRINTS" id="PR00385">
    <property type="entry name" value="P450"/>
</dbReference>
<evidence type="ECO:0000313" key="3">
    <source>
        <dbReference type="EMBL" id="MCJ2181025.1"/>
    </source>
</evidence>
<dbReference type="PRINTS" id="PR00463">
    <property type="entry name" value="EP450I"/>
</dbReference>
<dbReference type="Gene3D" id="1.10.630.10">
    <property type="entry name" value="Cytochrome P450"/>
    <property type="match status" value="1"/>
</dbReference>
<dbReference type="PANTHER" id="PTHR46696:SF6">
    <property type="entry name" value="P450, PUTATIVE (EUROFUNG)-RELATED"/>
    <property type="match status" value="1"/>
</dbReference>
<dbReference type="InterPro" id="IPR001128">
    <property type="entry name" value="Cyt_P450"/>
</dbReference>
<keyword evidence="2" id="KW-0408">Iron</keyword>